<dbReference type="PROSITE" id="PS00678">
    <property type="entry name" value="WD_REPEATS_1"/>
    <property type="match status" value="1"/>
</dbReference>
<dbReference type="EMBL" id="CAJPIZ010034128">
    <property type="protein sequence ID" value="CAG2120559.1"/>
    <property type="molecule type" value="Genomic_DNA"/>
</dbReference>
<reference evidence="5" key="1">
    <citation type="submission" date="2020-11" db="EMBL/GenBank/DDBJ databases">
        <authorList>
            <person name="Tran Van P."/>
        </authorList>
    </citation>
    <scope>NUCLEOTIDE SEQUENCE</scope>
</reference>
<comment type="function">
    <text evidence="3">Negatively regulates the PAK1 kinase. PAK1 is a member of the PAK kinase family, which has been shown to play a positive role in the regulation of signaling pathways involving MAPK8 and RELA. PAK1 exists as an inactive homodimer, which is activated by binding of small GTPases such as CDC42 to an N-terminal regulatory domain. PAK1IP1 also binds to the N-terminus of PAK1, and inhibits the specific activation of PAK1 by CDC42. May be involved in ribosomal large subunit assembly.</text>
</comment>
<dbReference type="InterPro" id="IPR036322">
    <property type="entry name" value="WD40_repeat_dom_sf"/>
</dbReference>
<protein>
    <submittedName>
        <fullName evidence="5">Uncharacterized protein</fullName>
    </submittedName>
</protein>
<dbReference type="PANTHER" id="PTHR44675">
    <property type="entry name" value="PAK1 INTERACTING PROTEIN 1"/>
    <property type="match status" value="1"/>
</dbReference>
<evidence type="ECO:0000256" key="3">
    <source>
        <dbReference type="ARBA" id="ARBA00045213"/>
    </source>
</evidence>
<proteinExistence type="predicted"/>
<dbReference type="SUPFAM" id="SSF50978">
    <property type="entry name" value="WD40 repeat-like"/>
    <property type="match status" value="1"/>
</dbReference>
<evidence type="ECO:0000256" key="2">
    <source>
        <dbReference type="ARBA" id="ARBA00022737"/>
    </source>
</evidence>
<feature type="repeat" description="WD" evidence="4">
    <location>
        <begin position="72"/>
        <end position="112"/>
    </location>
</feature>
<dbReference type="PROSITE" id="PS50294">
    <property type="entry name" value="WD_REPEATS_REGION"/>
    <property type="match status" value="1"/>
</dbReference>
<dbReference type="EMBL" id="OC888703">
    <property type="protein sequence ID" value="CAD7645428.1"/>
    <property type="molecule type" value="Genomic_DNA"/>
</dbReference>
<keyword evidence="1 4" id="KW-0853">WD repeat</keyword>
<keyword evidence="6" id="KW-1185">Reference proteome</keyword>
<accession>A0A7R9LPF4</accession>
<evidence type="ECO:0000313" key="5">
    <source>
        <dbReference type="EMBL" id="CAD7645428.1"/>
    </source>
</evidence>
<dbReference type="InterPro" id="IPR001680">
    <property type="entry name" value="WD40_rpt"/>
</dbReference>
<dbReference type="AlphaFoldDB" id="A0A7R9LPF4"/>
<feature type="non-terminal residue" evidence="5">
    <location>
        <position position="129"/>
    </location>
</feature>
<dbReference type="Gene3D" id="2.130.10.10">
    <property type="entry name" value="YVTN repeat-like/Quinoprotein amine dehydrogenase"/>
    <property type="match status" value="1"/>
</dbReference>
<evidence type="ECO:0000313" key="6">
    <source>
        <dbReference type="Proteomes" id="UP000759131"/>
    </source>
</evidence>
<keyword evidence="2" id="KW-0677">Repeat</keyword>
<gene>
    <name evidence="5" type="ORF">OSB1V03_LOCUS20506</name>
</gene>
<dbReference type="Proteomes" id="UP000759131">
    <property type="component" value="Unassembled WGS sequence"/>
</dbReference>
<name>A0A7R9LPF4_9ACAR</name>
<dbReference type="InterPro" id="IPR019775">
    <property type="entry name" value="WD40_repeat_CS"/>
</dbReference>
<dbReference type="SMART" id="SM00320">
    <property type="entry name" value="WD40"/>
    <property type="match status" value="2"/>
</dbReference>
<organism evidence="5">
    <name type="scientific">Medioppia subpectinata</name>
    <dbReference type="NCBI Taxonomy" id="1979941"/>
    <lineage>
        <taxon>Eukaryota</taxon>
        <taxon>Metazoa</taxon>
        <taxon>Ecdysozoa</taxon>
        <taxon>Arthropoda</taxon>
        <taxon>Chelicerata</taxon>
        <taxon>Arachnida</taxon>
        <taxon>Acari</taxon>
        <taxon>Acariformes</taxon>
        <taxon>Sarcoptiformes</taxon>
        <taxon>Oribatida</taxon>
        <taxon>Brachypylina</taxon>
        <taxon>Oppioidea</taxon>
        <taxon>Oppiidae</taxon>
        <taxon>Medioppia</taxon>
    </lineage>
</organism>
<dbReference type="PANTHER" id="PTHR44675:SF1">
    <property type="entry name" value="P21-ACTIVATED PROTEIN KINASE-INTERACTING PROTEIN 1"/>
    <property type="match status" value="1"/>
</dbReference>
<dbReference type="Pfam" id="PF00400">
    <property type="entry name" value="WD40"/>
    <property type="match status" value="3"/>
</dbReference>
<dbReference type="PROSITE" id="PS50082">
    <property type="entry name" value="WD_REPEATS_2"/>
    <property type="match status" value="1"/>
</dbReference>
<sequence>MEIIVGTYEEFLIGYQLKRLDDGYALEQTFTDRAHCGSVRCVTATAKTLVSGSTDEAIHIYNMSRRSDAGTLQQHSGTVTQLEFFKTTHLFSASEDGTVCVWDTRTWQCEKTLRGHKDAVTALSVHPSG</sequence>
<evidence type="ECO:0000256" key="1">
    <source>
        <dbReference type="ARBA" id="ARBA00022574"/>
    </source>
</evidence>
<dbReference type="OrthoDB" id="308449at2759"/>
<evidence type="ECO:0000256" key="4">
    <source>
        <dbReference type="PROSITE-ProRule" id="PRU00221"/>
    </source>
</evidence>
<dbReference type="InterPro" id="IPR015943">
    <property type="entry name" value="WD40/YVTN_repeat-like_dom_sf"/>
</dbReference>
<dbReference type="InterPro" id="IPR051959">
    <property type="entry name" value="PAK1-Kinase_Regulator"/>
</dbReference>